<feature type="domain" description="PKD" evidence="3">
    <location>
        <begin position="496"/>
        <end position="579"/>
    </location>
</feature>
<evidence type="ECO:0000256" key="1">
    <source>
        <dbReference type="SAM" id="MobiDB-lite"/>
    </source>
</evidence>
<dbReference type="InterPro" id="IPR035986">
    <property type="entry name" value="PKD_dom_sf"/>
</dbReference>
<dbReference type="RefSeq" id="WP_107568067.1">
    <property type="nucleotide sequence ID" value="NZ_PYYB01000001.1"/>
</dbReference>
<keyword evidence="5" id="KW-1185">Reference proteome</keyword>
<keyword evidence="2" id="KW-0732">Signal</keyword>
<dbReference type="CDD" id="cd00146">
    <property type="entry name" value="PKD"/>
    <property type="match status" value="1"/>
</dbReference>
<feature type="compositionally biased region" description="Gly residues" evidence="1">
    <location>
        <begin position="603"/>
        <end position="613"/>
    </location>
</feature>
<dbReference type="EMBL" id="PYYB01000001">
    <property type="protein sequence ID" value="PTL59436.1"/>
    <property type="molecule type" value="Genomic_DNA"/>
</dbReference>
<feature type="region of interest" description="Disordered" evidence="1">
    <location>
        <begin position="33"/>
        <end position="52"/>
    </location>
</feature>
<evidence type="ECO:0000259" key="3">
    <source>
        <dbReference type="PROSITE" id="PS50093"/>
    </source>
</evidence>
<feature type="region of interest" description="Disordered" evidence="1">
    <location>
        <begin position="578"/>
        <end position="618"/>
    </location>
</feature>
<dbReference type="Pfam" id="PF18911">
    <property type="entry name" value="PKD_4"/>
    <property type="match status" value="1"/>
</dbReference>
<dbReference type="InterPro" id="IPR000601">
    <property type="entry name" value="PKD_dom"/>
</dbReference>
<dbReference type="GO" id="GO:0005975">
    <property type="term" value="P:carbohydrate metabolic process"/>
    <property type="evidence" value="ECO:0007669"/>
    <property type="project" value="UniProtKB-ARBA"/>
</dbReference>
<dbReference type="InterPro" id="IPR008964">
    <property type="entry name" value="Invasin/intimin_cell_adhesion"/>
</dbReference>
<dbReference type="SUPFAM" id="SSF49373">
    <property type="entry name" value="Invasin/intimin cell-adhesion fragments"/>
    <property type="match status" value="1"/>
</dbReference>
<dbReference type="Gene3D" id="2.60.40.10">
    <property type="entry name" value="Immunoglobulins"/>
    <property type="match status" value="2"/>
</dbReference>
<feature type="chain" id="PRO_5015710991" description="PKD domain-containing protein" evidence="2">
    <location>
        <begin position="26"/>
        <end position="1103"/>
    </location>
</feature>
<dbReference type="AlphaFoldDB" id="A0A2T4UJL5"/>
<name>A0A2T4UJL5_9ACTN</name>
<dbReference type="SMART" id="SM00089">
    <property type="entry name" value="PKD"/>
    <property type="match status" value="1"/>
</dbReference>
<feature type="compositionally biased region" description="Pro residues" evidence="1">
    <location>
        <begin position="591"/>
        <end position="602"/>
    </location>
</feature>
<dbReference type="Proteomes" id="UP000240739">
    <property type="component" value="Unassembled WGS sequence"/>
</dbReference>
<protein>
    <recommendedName>
        <fullName evidence="3">PKD domain-containing protein</fullName>
    </recommendedName>
</protein>
<dbReference type="OrthoDB" id="6191336at2"/>
<dbReference type="InterPro" id="IPR013783">
    <property type="entry name" value="Ig-like_fold"/>
</dbReference>
<gene>
    <name evidence="4" type="ORF">C7Y72_07115</name>
</gene>
<reference evidence="4 5" key="1">
    <citation type="submission" date="2018-03" db="EMBL/GenBank/DDBJ databases">
        <title>Aquarubrobacter algicola gen. nov., sp. nov., a novel actinobacterium isolated from shallow eutrophic lake during the end of cyanobacterial harmful algal blooms.</title>
        <authorList>
            <person name="Chun S.J."/>
        </authorList>
    </citation>
    <scope>NUCLEOTIDE SEQUENCE [LARGE SCALE GENOMIC DNA]</scope>
    <source>
        <strain evidence="4 5">Seoho-28</strain>
    </source>
</reference>
<feature type="signal peptide" evidence="2">
    <location>
        <begin position="1"/>
        <end position="25"/>
    </location>
</feature>
<evidence type="ECO:0000313" key="4">
    <source>
        <dbReference type="EMBL" id="PTL59436.1"/>
    </source>
</evidence>
<dbReference type="InterPro" id="IPR022409">
    <property type="entry name" value="PKD/Chitinase_dom"/>
</dbReference>
<organism evidence="4 5">
    <name type="scientific">Paraconexibacter algicola</name>
    <dbReference type="NCBI Taxonomy" id="2133960"/>
    <lineage>
        <taxon>Bacteria</taxon>
        <taxon>Bacillati</taxon>
        <taxon>Actinomycetota</taxon>
        <taxon>Thermoleophilia</taxon>
        <taxon>Solirubrobacterales</taxon>
        <taxon>Paraconexibacteraceae</taxon>
        <taxon>Paraconexibacter</taxon>
    </lineage>
</organism>
<sequence length="1103" mass="112498">MRPVQRVVALATTLLAVLCCSPASAAGPTWQVETLSSPDGSASHTKNVSASDGTGATTVAWLECVGGRCDLFARTRSAGGTFGPERRLTGEEDEKLSNGSVDARFPIASNPAGDVVVAWVSCLDPSTNGEPYACRVRYAVKRRGTTTWTPAATAAAVAAPYGEWPTRPAVAINDEGDVTIAWDRHANADASSAVQAVTLQDENGTYAAGSVVGLSPSGGSYVRNENVVVTTRTDGTAVAAWSRHDGGCNTVRYATQNPGGSWDPSGQLNHGSCDVLNAAAISFALARDGDGVLATYSWSQFVSGSRDWSIQARTIGADDSLSAPQLVSDRRGLWNTSDTAYEDDIRPLVTNAAGDAVLAVYADVPGAIGSFPDVLPTAFTRRNGVWTEHILDPVNTTSAGSVQFVPGAALEADGTATVIWTQPQQDSGYRDVYVARHPRDGAWTSAQRISDPDDHAYYPFVSAGGDGPPVVTWWAQGPAGSPIRASVLRGTVNQAPTASFDYTPAAPVAGQVTTFTSTSSDPDGTIADTRWDLDDDGDFDDVVGTTAQATFTQAGTYTVEVRVSDNGGETATASRQITVAPAPAGGGDGGPTPPGGSTPPPGGGGSGGGGGGATPPVVVTPPAPFGFVVGGTQDTAASRAMPAVVGRSLDDARDKVLRGVVYADVTADRVIRDAEDLPKRPGGGRWKVGEVIAQTPAAKSTHATSTTAQLAVRLQYWAGEKGDRSHCSALRASLKQDDLDLALAQLKAAGCGSGSDLVLVPTKSAADPIVKSIAKDGDVTVNVPTDQSKLDIVTWRTSGVLSSTDPGPVADDFSLTAGQPNTFGVTLRDRAGRRVQGARVRIDLHEVGGSDVTRQTSSAGVTAATVTPKKAGTIHVLSEWADRSGERIYGYTSFRVRDRGEKGGFTTVTGRTYTWSRSSRRFTLSSAPRASAAGLPEFFAAITSCLKALGGQVAQLTGGATEQVVGATKQFGVSIMSLGRGTVSGDPQAAQVTRVTSGLWRIGPNGVVASGGGNVIAPGGANVVAAGGANVIAAGGLNLISDNGLGVIAPGGGNLITLPDGAKVIAPGGANVVAAGGLNLISDNGLGVIAAGGGNVIAAGGLN</sequence>
<evidence type="ECO:0000256" key="2">
    <source>
        <dbReference type="SAM" id="SignalP"/>
    </source>
</evidence>
<comment type="caution">
    <text evidence="4">The sequence shown here is derived from an EMBL/GenBank/DDBJ whole genome shotgun (WGS) entry which is preliminary data.</text>
</comment>
<dbReference type="SUPFAM" id="SSF49299">
    <property type="entry name" value="PKD domain"/>
    <property type="match status" value="1"/>
</dbReference>
<dbReference type="PROSITE" id="PS50093">
    <property type="entry name" value="PKD"/>
    <property type="match status" value="1"/>
</dbReference>
<evidence type="ECO:0000313" key="5">
    <source>
        <dbReference type="Proteomes" id="UP000240739"/>
    </source>
</evidence>
<accession>A0A2T4UJL5</accession>
<proteinExistence type="predicted"/>